<dbReference type="STRING" id="1121365.GCA_000375365_00933"/>
<gene>
    <name evidence="4" type="ORF">CXB45_04190</name>
</gene>
<dbReference type="PANTHER" id="PTHR43877:SF1">
    <property type="entry name" value="ACETYLTRANSFERASE"/>
    <property type="match status" value="1"/>
</dbReference>
<organism evidence="4 5">
    <name type="scientific">Corynebacterium mastitidis</name>
    <dbReference type="NCBI Taxonomy" id="161890"/>
    <lineage>
        <taxon>Bacteria</taxon>
        <taxon>Bacillati</taxon>
        <taxon>Actinomycetota</taxon>
        <taxon>Actinomycetes</taxon>
        <taxon>Mycobacteriales</taxon>
        <taxon>Corynebacteriaceae</taxon>
        <taxon>Corynebacterium</taxon>
    </lineage>
</organism>
<keyword evidence="1 4" id="KW-0808">Transferase</keyword>
<evidence type="ECO:0000256" key="2">
    <source>
        <dbReference type="ARBA" id="ARBA00023315"/>
    </source>
</evidence>
<dbReference type="EMBL" id="PJAF01000008">
    <property type="protein sequence ID" value="PKF69035.1"/>
    <property type="molecule type" value="Genomic_DNA"/>
</dbReference>
<dbReference type="PANTHER" id="PTHR43877">
    <property type="entry name" value="AMINOALKYLPHOSPHONATE N-ACETYLTRANSFERASE-RELATED-RELATED"/>
    <property type="match status" value="1"/>
</dbReference>
<sequence length="175" mass="18966">MSGMELTIRRETEADITAIRALITRAFADDYHSWHNEQELVEELRDADRLTLSLVAIAETDIVGFLGATRVRLGDTTGWCVLGPLAVEPPARRRGVGTGLVTRAVEELRDAGISGVAALGNPEFYRRFGFRPAPGIRLDIERGTSPEVEVLALPLRGDRVPGGVIPPLARRGDGA</sequence>
<dbReference type="InterPro" id="IPR016181">
    <property type="entry name" value="Acyl_CoA_acyltransferase"/>
</dbReference>
<feature type="domain" description="N-acetyltransferase" evidence="3">
    <location>
        <begin position="6"/>
        <end position="156"/>
    </location>
</feature>
<dbReference type="Gene3D" id="3.40.630.30">
    <property type="match status" value="1"/>
</dbReference>
<dbReference type="AlphaFoldDB" id="A0A2N0X8K4"/>
<comment type="caution">
    <text evidence="4">The sequence shown here is derived from an EMBL/GenBank/DDBJ whole genome shotgun (WGS) entry which is preliminary data.</text>
</comment>
<evidence type="ECO:0000259" key="3">
    <source>
        <dbReference type="PROSITE" id="PS51186"/>
    </source>
</evidence>
<dbReference type="PROSITE" id="PS51186">
    <property type="entry name" value="GNAT"/>
    <property type="match status" value="1"/>
</dbReference>
<dbReference type="InterPro" id="IPR050832">
    <property type="entry name" value="Bact_Acetyltransf"/>
</dbReference>
<evidence type="ECO:0000313" key="4">
    <source>
        <dbReference type="EMBL" id="PKF69035.1"/>
    </source>
</evidence>
<dbReference type="SUPFAM" id="SSF55729">
    <property type="entry name" value="Acyl-CoA N-acyltransferases (Nat)"/>
    <property type="match status" value="1"/>
</dbReference>
<dbReference type="GO" id="GO:0016747">
    <property type="term" value="F:acyltransferase activity, transferring groups other than amino-acyl groups"/>
    <property type="evidence" value="ECO:0007669"/>
    <property type="project" value="InterPro"/>
</dbReference>
<dbReference type="Pfam" id="PF00583">
    <property type="entry name" value="Acetyltransf_1"/>
    <property type="match status" value="1"/>
</dbReference>
<name>A0A2N0X8K4_9CORY</name>
<evidence type="ECO:0000313" key="5">
    <source>
        <dbReference type="Proteomes" id="UP000233249"/>
    </source>
</evidence>
<dbReference type="Proteomes" id="UP000233249">
    <property type="component" value="Unassembled WGS sequence"/>
</dbReference>
<proteinExistence type="predicted"/>
<reference evidence="4 5" key="1">
    <citation type="submission" date="2017-12" db="EMBL/GenBank/DDBJ databases">
        <title>Corynebacterium mastitidis 16-1433 Genome.</title>
        <authorList>
            <person name="Gulvik C.A."/>
        </authorList>
    </citation>
    <scope>NUCLEOTIDE SEQUENCE [LARGE SCALE GENOMIC DNA]</scope>
    <source>
        <strain evidence="4 5">16-1433</strain>
    </source>
</reference>
<dbReference type="InterPro" id="IPR000182">
    <property type="entry name" value="GNAT_dom"/>
</dbReference>
<evidence type="ECO:0000256" key="1">
    <source>
        <dbReference type="ARBA" id="ARBA00022679"/>
    </source>
</evidence>
<dbReference type="CDD" id="cd04301">
    <property type="entry name" value="NAT_SF"/>
    <property type="match status" value="1"/>
</dbReference>
<protein>
    <submittedName>
        <fullName evidence="4">GNAT family N-acetyltransferase</fullName>
    </submittedName>
</protein>
<accession>A0A2N0X8K4</accession>
<keyword evidence="2" id="KW-0012">Acyltransferase</keyword>